<dbReference type="OrthoDB" id="9804872at2"/>
<gene>
    <name evidence="3" type="ORF">BegalDRAFT_1364</name>
</gene>
<dbReference type="GO" id="GO:0006508">
    <property type="term" value="P:proteolysis"/>
    <property type="evidence" value="ECO:0007669"/>
    <property type="project" value="UniProtKB-KW"/>
</dbReference>
<feature type="transmembrane region" description="Helical" evidence="1">
    <location>
        <begin position="134"/>
        <end position="155"/>
    </location>
</feature>
<feature type="transmembrane region" description="Helical" evidence="1">
    <location>
        <begin position="557"/>
        <end position="577"/>
    </location>
</feature>
<evidence type="ECO:0000313" key="3">
    <source>
        <dbReference type="EMBL" id="EIJ42259.1"/>
    </source>
</evidence>
<dbReference type="InterPro" id="IPR002931">
    <property type="entry name" value="Transglutaminase-like"/>
</dbReference>
<proteinExistence type="predicted"/>
<keyword evidence="1" id="KW-1133">Transmembrane helix</keyword>
<keyword evidence="3" id="KW-0378">Hydrolase</keyword>
<protein>
    <submittedName>
        <fullName evidence="3">Transglutaminase-like enzyme, predicted cysteine protease</fullName>
    </submittedName>
</protein>
<dbReference type="InterPro" id="IPR025403">
    <property type="entry name" value="TgpA-like_C"/>
</dbReference>
<dbReference type="SMART" id="SM00460">
    <property type="entry name" value="TGc"/>
    <property type="match status" value="1"/>
</dbReference>
<evidence type="ECO:0000256" key="1">
    <source>
        <dbReference type="SAM" id="Phobius"/>
    </source>
</evidence>
<organism evidence="3 4">
    <name type="scientific">Beggiatoa alba B18LD</name>
    <dbReference type="NCBI Taxonomy" id="395493"/>
    <lineage>
        <taxon>Bacteria</taxon>
        <taxon>Pseudomonadati</taxon>
        <taxon>Pseudomonadota</taxon>
        <taxon>Gammaproteobacteria</taxon>
        <taxon>Thiotrichales</taxon>
        <taxon>Thiotrichaceae</taxon>
        <taxon>Beggiatoa</taxon>
    </lineage>
</organism>
<reference evidence="3 4" key="1">
    <citation type="submission" date="2011-11" db="EMBL/GenBank/DDBJ databases">
        <title>Improved High-Quality Draft sequence of Beggiatoa alba B18lD.</title>
        <authorList>
            <consortium name="US DOE Joint Genome Institute"/>
            <person name="Lucas S."/>
            <person name="Han J."/>
            <person name="Lapidus A."/>
            <person name="Cheng J.-F."/>
            <person name="Goodwin L."/>
            <person name="Pitluck S."/>
            <person name="Peters L."/>
            <person name="Mikhailova N."/>
            <person name="Held B."/>
            <person name="Detter J.C."/>
            <person name="Han C."/>
            <person name="Tapia R."/>
            <person name="Land M."/>
            <person name="Hauser L."/>
            <person name="Kyrpides N."/>
            <person name="Ivanova N."/>
            <person name="Pagani I."/>
            <person name="Samuel K."/>
            <person name="Teske A."/>
            <person name="Mueller J."/>
            <person name="Woyke T."/>
        </authorList>
    </citation>
    <scope>NUCLEOTIDE SEQUENCE [LARGE SCALE GENOMIC DNA]</scope>
    <source>
        <strain evidence="3 4">B18LD</strain>
    </source>
</reference>
<dbReference type="InterPro" id="IPR052901">
    <property type="entry name" value="Bact_TGase-like"/>
</dbReference>
<dbReference type="STRING" id="395493.BegalDRAFT_1364"/>
<feature type="domain" description="Transglutaminase-like" evidence="2">
    <location>
        <begin position="406"/>
        <end position="477"/>
    </location>
</feature>
<dbReference type="Pfam" id="PF01841">
    <property type="entry name" value="Transglut_core"/>
    <property type="match status" value="1"/>
</dbReference>
<feature type="transmembrane region" description="Helical" evidence="1">
    <location>
        <begin position="35"/>
        <end position="52"/>
    </location>
</feature>
<dbReference type="PANTHER" id="PTHR42736:SF1">
    <property type="entry name" value="PROTEIN-GLUTAMINE GAMMA-GLUTAMYLTRANSFERASE"/>
    <property type="match status" value="1"/>
</dbReference>
<keyword evidence="4" id="KW-1185">Reference proteome</keyword>
<dbReference type="eggNOG" id="COG1305">
    <property type="taxonomic scope" value="Bacteria"/>
</dbReference>
<feature type="transmembrane region" description="Helical" evidence="1">
    <location>
        <begin position="111"/>
        <end position="128"/>
    </location>
</feature>
<feature type="transmembrane region" description="Helical" evidence="1">
    <location>
        <begin position="64"/>
        <end position="83"/>
    </location>
</feature>
<sequence>MTRFLSPTPVFPSPQSLNWLLLSLVMVTLPHIERLPLWTMAFFAVFLGWRFLGTAKQFRLPSHWLKITFALLVMVGIVLSYRTLFGRDAGVALLVALCSLKIIEMHNQRDALLICFLGYFLIITNFLYSQTIPTAIYMFIVVLIMTATLIGLNDYQGGLSRWKRLRLGGLLLLQAIPLMLVLFIFFPRMAGPLWGMPKDAFSGVTGLTNNMILGNISELTVSDEIAFRVKFENNKIPERQNLYWRGPVFSYTDGKEWKSNAERNIIPRNRQVALIDNPYKYSVTLEPHNQRWVFALDMPADVPDNTMINQKYELLTPYPIRQRMRYDVTSYTHYRAEFADKEMLQLNLNLPENMHPRTRALAKQWQQENSDPLAIVQRALRYFNQEPFYYTLTPLTVEQDPIDEFLFDTREGFCEHYAASFTVLMRAAGIPARIVTGYQGGEFNTVGNYVVIRQRDAHAWSEVWIEGAGWVRVEPTGAVAPERIERGATASFASNFDTFAGFELNQESGLGALWQQIKDNWDALNNEWNQWVLGYDNTQQKSFFENFGIKDMSWQNMIIALVILATLILLGVALWLFKRAKRYQDPVQQLYQRFCHKLKQVGVIQEQNEPPLKFAQRAMQLRPDLAPTIEKITSIYIAIRYRSQAHHLLDLRKAVQYFRP</sequence>
<dbReference type="RefSeq" id="WP_002685035.1">
    <property type="nucleotide sequence ID" value="NZ_JH600070.1"/>
</dbReference>
<name>I3CF66_9GAMM</name>
<keyword evidence="1" id="KW-0812">Transmembrane</keyword>
<feature type="transmembrane region" description="Helical" evidence="1">
    <location>
        <begin position="167"/>
        <end position="186"/>
    </location>
</feature>
<dbReference type="PANTHER" id="PTHR42736">
    <property type="entry name" value="PROTEIN-GLUTAMINE GAMMA-GLUTAMYLTRANSFERASE"/>
    <property type="match status" value="1"/>
</dbReference>
<keyword evidence="3" id="KW-0645">Protease</keyword>
<accession>I3CF66</accession>
<evidence type="ECO:0000313" key="4">
    <source>
        <dbReference type="Proteomes" id="UP000005744"/>
    </source>
</evidence>
<dbReference type="InterPro" id="IPR021878">
    <property type="entry name" value="TgpA_N"/>
</dbReference>
<dbReference type="HOGENOM" id="CLU_012397_0_0_6"/>
<dbReference type="AlphaFoldDB" id="I3CF66"/>
<dbReference type="GO" id="GO:0008233">
    <property type="term" value="F:peptidase activity"/>
    <property type="evidence" value="ECO:0007669"/>
    <property type="project" value="UniProtKB-KW"/>
</dbReference>
<dbReference type="InterPro" id="IPR038765">
    <property type="entry name" value="Papain-like_cys_pep_sf"/>
</dbReference>
<keyword evidence="1" id="KW-0472">Membrane</keyword>
<dbReference type="EMBL" id="JH600070">
    <property type="protein sequence ID" value="EIJ42259.1"/>
    <property type="molecule type" value="Genomic_DNA"/>
</dbReference>
<dbReference type="Pfam" id="PF13559">
    <property type="entry name" value="DUF4129"/>
    <property type="match status" value="1"/>
</dbReference>
<dbReference type="Proteomes" id="UP000005744">
    <property type="component" value="Unassembled WGS sequence"/>
</dbReference>
<evidence type="ECO:0000259" key="2">
    <source>
        <dbReference type="SMART" id="SM00460"/>
    </source>
</evidence>
<dbReference type="SUPFAM" id="SSF54001">
    <property type="entry name" value="Cysteine proteinases"/>
    <property type="match status" value="1"/>
</dbReference>
<dbReference type="Gene3D" id="3.10.620.30">
    <property type="match status" value="1"/>
</dbReference>
<dbReference type="Pfam" id="PF11992">
    <property type="entry name" value="TgpA_N"/>
    <property type="match status" value="1"/>
</dbReference>